<name>A0A915HKI1_ROMCU</name>
<dbReference type="InterPro" id="IPR055119">
    <property type="entry name" value="Mig18_Fn1"/>
</dbReference>
<keyword evidence="2" id="KW-1185">Reference proteome</keyword>
<organism evidence="2 3">
    <name type="scientific">Romanomermis culicivorax</name>
    <name type="common">Nematode worm</name>
    <dbReference type="NCBI Taxonomy" id="13658"/>
    <lineage>
        <taxon>Eukaryota</taxon>
        <taxon>Metazoa</taxon>
        <taxon>Ecdysozoa</taxon>
        <taxon>Nematoda</taxon>
        <taxon>Enoplea</taxon>
        <taxon>Dorylaimia</taxon>
        <taxon>Mermithida</taxon>
        <taxon>Mermithoidea</taxon>
        <taxon>Mermithidae</taxon>
        <taxon>Romanomermis</taxon>
    </lineage>
</organism>
<dbReference type="Proteomes" id="UP000887565">
    <property type="component" value="Unplaced"/>
</dbReference>
<feature type="domain" description="Abnormal cell migration protein 18-like fibronectin type I" evidence="1">
    <location>
        <begin position="232"/>
        <end position="295"/>
    </location>
</feature>
<protein>
    <recommendedName>
        <fullName evidence="1">Abnormal cell migration protein 18-like fibronectin type I domain-containing protein</fullName>
    </recommendedName>
</protein>
<dbReference type="InterPro" id="IPR040282">
    <property type="entry name" value="Mig-18-like"/>
</dbReference>
<reference evidence="3" key="1">
    <citation type="submission" date="2022-11" db="UniProtKB">
        <authorList>
            <consortium name="WormBaseParasite"/>
        </authorList>
    </citation>
    <scope>IDENTIFICATION</scope>
</reference>
<feature type="domain" description="Abnormal cell migration protein 18-like fibronectin type I" evidence="1">
    <location>
        <begin position="75"/>
        <end position="140"/>
    </location>
</feature>
<feature type="domain" description="Abnormal cell migration protein 18-like fibronectin type I" evidence="1">
    <location>
        <begin position="3"/>
        <end position="63"/>
    </location>
</feature>
<dbReference type="WBParaSite" id="nRc.2.0.1.t01847-RA">
    <property type="protein sequence ID" value="nRc.2.0.1.t01847-RA"/>
    <property type="gene ID" value="nRc.2.0.1.g01847"/>
</dbReference>
<dbReference type="AlphaFoldDB" id="A0A915HKI1"/>
<dbReference type="PANTHER" id="PTHR35572">
    <property type="entry name" value="PROTEIN CBG04538-RELATED"/>
    <property type="match status" value="1"/>
</dbReference>
<sequence length="308" mass="32893">PRCIVDGKQYHINDSLKTANVVYKCLGTTIEPLGCYFVNANGQEINVSLGQTLLLDNVQHRCRPGNLNSSSLQTSCVVNGTTHQVGQKWDGGRGFMQECTSDGFIMVSDCIVEPGVNVKIGQTLVHKNYLHSCVRTDSGVRYNADPCGSSGVVCPSGPSNTNQSGQLNPVVNAGHGQCKFEGHILKVGEKYPSPNNGFLYQCSMDGSMVISDCAIVPGLTVETFSMAADSTVCVRDGVGHKSGESWTEKPFELQCQNGVASVKSCIADDNTKISVGTVYRLGKSKLECQKKPDGKVSLISETCHGDGC</sequence>
<evidence type="ECO:0000259" key="1">
    <source>
        <dbReference type="Pfam" id="PF23003"/>
    </source>
</evidence>
<evidence type="ECO:0000313" key="2">
    <source>
        <dbReference type="Proteomes" id="UP000887565"/>
    </source>
</evidence>
<evidence type="ECO:0000313" key="3">
    <source>
        <dbReference type="WBParaSite" id="nRc.2.0.1.t01847-RA"/>
    </source>
</evidence>
<dbReference type="Pfam" id="PF23003">
    <property type="entry name" value="Fn1_2"/>
    <property type="match status" value="3"/>
</dbReference>
<accession>A0A915HKI1</accession>
<proteinExistence type="predicted"/>